<sequence length="148" mass="17401">MNNKELFKKTESILYNYSMLKAEINNLELELEELENEYEGIGAMVYEERSGATNKISDSVANEIIFKEKEAYKLNKIKRSKEILLTKINNALEVLDENERKIVHYRYLSSKRTWMQVGELLSMDSNYCCNTLRVSTINKLSKMIFPKR</sequence>
<gene>
    <name evidence="2" type="ORF">AWN73_09830</name>
</gene>
<name>A0A2S7FD12_CLOBU</name>
<evidence type="ECO:0000313" key="3">
    <source>
        <dbReference type="Proteomes" id="UP000238081"/>
    </source>
</evidence>
<feature type="coiled-coil region" evidence="1">
    <location>
        <begin position="17"/>
        <end position="44"/>
    </location>
</feature>
<dbReference type="AlphaFoldDB" id="A0A2S7FD12"/>
<evidence type="ECO:0000256" key="1">
    <source>
        <dbReference type="SAM" id="Coils"/>
    </source>
</evidence>
<keyword evidence="1" id="KW-0175">Coiled coil</keyword>
<proteinExistence type="predicted"/>
<evidence type="ECO:0008006" key="4">
    <source>
        <dbReference type="Google" id="ProtNLM"/>
    </source>
</evidence>
<accession>A0A2S7FD12</accession>
<organism evidence="2 3">
    <name type="scientific">Clostridium butyricum</name>
    <dbReference type="NCBI Taxonomy" id="1492"/>
    <lineage>
        <taxon>Bacteria</taxon>
        <taxon>Bacillati</taxon>
        <taxon>Bacillota</taxon>
        <taxon>Clostridia</taxon>
        <taxon>Eubacteriales</taxon>
        <taxon>Clostridiaceae</taxon>
        <taxon>Clostridium</taxon>
    </lineage>
</organism>
<dbReference type="EMBL" id="LRDH01000077">
    <property type="protein sequence ID" value="PPV16559.1"/>
    <property type="molecule type" value="Genomic_DNA"/>
</dbReference>
<dbReference type="Proteomes" id="UP000238081">
    <property type="component" value="Unassembled WGS sequence"/>
</dbReference>
<reference evidence="2 3" key="1">
    <citation type="submission" date="2016-01" db="EMBL/GenBank/DDBJ databases">
        <title>Characterization of the Clostridium difficile lineages that are prevalent in Hong Kong and China.</title>
        <authorList>
            <person name="Kwok J.S.-L."/>
            <person name="Lam W.-Y."/>
            <person name="Ip M."/>
            <person name="Chan T.-F."/>
            <person name="Hawkey P.M."/>
            <person name="Tsui S.K.-W."/>
        </authorList>
    </citation>
    <scope>NUCLEOTIDE SEQUENCE [LARGE SCALE GENOMIC DNA]</scope>
    <source>
        <strain evidence="2 3">300064</strain>
    </source>
</reference>
<evidence type="ECO:0000313" key="2">
    <source>
        <dbReference type="EMBL" id="PPV16559.1"/>
    </source>
</evidence>
<comment type="caution">
    <text evidence="2">The sequence shown here is derived from an EMBL/GenBank/DDBJ whole genome shotgun (WGS) entry which is preliminary data.</text>
</comment>
<protein>
    <recommendedName>
        <fullName evidence="4">Siderophore-interacting protein</fullName>
    </recommendedName>
</protein>
<dbReference type="RefSeq" id="WP_043662920.1">
    <property type="nucleotide sequence ID" value="NZ_JSEG01000005.1"/>
</dbReference>